<evidence type="ECO:0000256" key="2">
    <source>
        <dbReference type="SAM" id="SignalP"/>
    </source>
</evidence>
<organism evidence="4 5">
    <name type="scientific">Eiseniibacteriota bacterium</name>
    <dbReference type="NCBI Taxonomy" id="2212470"/>
    <lineage>
        <taxon>Bacteria</taxon>
        <taxon>Candidatus Eiseniibacteriota</taxon>
    </lineage>
</organism>
<feature type="signal peptide" evidence="2">
    <location>
        <begin position="1"/>
        <end position="24"/>
    </location>
</feature>
<dbReference type="InterPro" id="IPR011250">
    <property type="entry name" value="OMP/PagP_B-barrel"/>
</dbReference>
<evidence type="ECO:0000256" key="1">
    <source>
        <dbReference type="ARBA" id="ARBA00022729"/>
    </source>
</evidence>
<name>A0A538TCX5_UNCEI</name>
<dbReference type="Gene3D" id="2.40.160.20">
    <property type="match status" value="1"/>
</dbReference>
<sequence length="223" mass="23629">MRRTSVLVFMALAMVALPIGSAFAAGWSITAFGGGGVPTGDLADEQKGNAKFGYQIGGALDHAVNDMWTLGVDGSWVQNKNDDEGKTIDFGFGPVTVDEAKYKTWQVGGHAKYMFPMQNASMNPYALVGLGAYNTKLHVKVTDPSSGQSAEDDFKFDTRFGGKIGLGTMFRANDMIKLGVEADYNFISEDKDKTGGAIESAQYIGIKGLVSFNLAPAASAGAK</sequence>
<dbReference type="SUPFAM" id="SSF56925">
    <property type="entry name" value="OMPA-like"/>
    <property type="match status" value="1"/>
</dbReference>
<reference evidence="4 5" key="1">
    <citation type="journal article" date="2019" name="Nat. Microbiol.">
        <title>Mediterranean grassland soil C-N compound turnover is dependent on rainfall and depth, and is mediated by genomically divergent microorganisms.</title>
        <authorList>
            <person name="Diamond S."/>
            <person name="Andeer P.F."/>
            <person name="Li Z."/>
            <person name="Crits-Christoph A."/>
            <person name="Burstein D."/>
            <person name="Anantharaman K."/>
            <person name="Lane K.R."/>
            <person name="Thomas B.C."/>
            <person name="Pan C."/>
            <person name="Northen T.R."/>
            <person name="Banfield J.F."/>
        </authorList>
    </citation>
    <scope>NUCLEOTIDE SEQUENCE [LARGE SCALE GENOMIC DNA]</scope>
    <source>
        <strain evidence="4">WS_8</strain>
    </source>
</reference>
<proteinExistence type="predicted"/>
<gene>
    <name evidence="4" type="ORF">E6K78_12780</name>
</gene>
<protein>
    <submittedName>
        <fullName evidence="4">Porin family protein</fullName>
    </submittedName>
</protein>
<keyword evidence="1 2" id="KW-0732">Signal</keyword>
<dbReference type="Proteomes" id="UP000316609">
    <property type="component" value="Unassembled WGS sequence"/>
</dbReference>
<dbReference type="InterPro" id="IPR027385">
    <property type="entry name" value="Beta-barrel_OMP"/>
</dbReference>
<dbReference type="EMBL" id="VBOY01000174">
    <property type="protein sequence ID" value="TMQ61481.1"/>
    <property type="molecule type" value="Genomic_DNA"/>
</dbReference>
<accession>A0A538TCX5</accession>
<dbReference type="AlphaFoldDB" id="A0A538TCX5"/>
<evidence type="ECO:0000313" key="4">
    <source>
        <dbReference type="EMBL" id="TMQ61481.1"/>
    </source>
</evidence>
<comment type="caution">
    <text evidence="4">The sequence shown here is derived from an EMBL/GenBank/DDBJ whole genome shotgun (WGS) entry which is preliminary data.</text>
</comment>
<feature type="domain" description="Outer membrane protein beta-barrel" evidence="3">
    <location>
        <begin position="10"/>
        <end position="142"/>
    </location>
</feature>
<dbReference type="Pfam" id="PF13505">
    <property type="entry name" value="OMP_b-brl"/>
    <property type="match status" value="1"/>
</dbReference>
<evidence type="ECO:0000313" key="5">
    <source>
        <dbReference type="Proteomes" id="UP000316609"/>
    </source>
</evidence>
<feature type="chain" id="PRO_5022108146" evidence="2">
    <location>
        <begin position="25"/>
        <end position="223"/>
    </location>
</feature>
<evidence type="ECO:0000259" key="3">
    <source>
        <dbReference type="Pfam" id="PF13505"/>
    </source>
</evidence>